<proteinExistence type="predicted"/>
<feature type="transmembrane region" description="Helical" evidence="1">
    <location>
        <begin position="63"/>
        <end position="83"/>
    </location>
</feature>
<organism evidence="2 3">
    <name type="scientific">Shimia litoralis</name>
    <dbReference type="NCBI Taxonomy" id="420403"/>
    <lineage>
        <taxon>Bacteria</taxon>
        <taxon>Pseudomonadati</taxon>
        <taxon>Pseudomonadota</taxon>
        <taxon>Alphaproteobacteria</taxon>
        <taxon>Rhodobacterales</taxon>
        <taxon>Roseobacteraceae</taxon>
    </lineage>
</organism>
<feature type="transmembrane region" description="Helical" evidence="1">
    <location>
        <begin position="215"/>
        <end position="245"/>
    </location>
</feature>
<keyword evidence="1" id="KW-1133">Transmembrane helix</keyword>
<name>A0A4U7NA26_9RHOB</name>
<dbReference type="Pfam" id="PF05940">
    <property type="entry name" value="NnrS"/>
    <property type="match status" value="1"/>
</dbReference>
<feature type="transmembrane region" description="Helical" evidence="1">
    <location>
        <begin position="114"/>
        <end position="133"/>
    </location>
</feature>
<protein>
    <submittedName>
        <fullName evidence="2">NnrS family protein</fullName>
    </submittedName>
</protein>
<sequence>MARNTAGFDQVWPNSGIWGASFRVMFALAALWSAVCVALWRWGVVVWPNLDLSLQWHIHEMTFGFGGAAVAGYLLTACSSWTGRAPVSGWPLWGLVALWLATRLGLVIPQVPPWWAPMTSLGYFWWMAALLCVEAHRGGKSWRPVFIVFCLMAGVGSAVWILRVTSNVGVPSMAPILMFALLASVVGLRMVPAFLQQAAVRMGHRVRAQSRSEYLFVILLIVISGGLLVVGYTTVAGVVFFASGIGMLRQLGSWSLRPSLSDSLLFMLVLGVLWLATGALMLGGFLMVGRFSGSVVAHALMMGAMGGLIMGVSARAFARRTDQGLKARYGTLIAFSLVTAATVARLAQALDLAAGLWCAGWGLYLIVILPHLFGPVPRPVFSGARET</sequence>
<keyword evidence="3" id="KW-1185">Reference proteome</keyword>
<evidence type="ECO:0000256" key="1">
    <source>
        <dbReference type="SAM" id="Phobius"/>
    </source>
</evidence>
<comment type="caution">
    <text evidence="2">The sequence shown here is derived from an EMBL/GenBank/DDBJ whole genome shotgun (WGS) entry which is preliminary data.</text>
</comment>
<dbReference type="Proteomes" id="UP000306575">
    <property type="component" value="Unassembled WGS sequence"/>
</dbReference>
<feature type="transmembrane region" description="Helical" evidence="1">
    <location>
        <begin position="20"/>
        <end position="43"/>
    </location>
</feature>
<evidence type="ECO:0000313" key="3">
    <source>
        <dbReference type="Proteomes" id="UP000306575"/>
    </source>
</evidence>
<dbReference type="AlphaFoldDB" id="A0A4U7NA26"/>
<dbReference type="OrthoDB" id="5146486at2"/>
<feature type="transmembrane region" description="Helical" evidence="1">
    <location>
        <begin position="145"/>
        <end position="162"/>
    </location>
</feature>
<gene>
    <name evidence="2" type="ORF">FAP39_05480</name>
</gene>
<keyword evidence="1" id="KW-0472">Membrane</keyword>
<dbReference type="RefSeq" id="WP_138015382.1">
    <property type="nucleotide sequence ID" value="NZ_SULI01000004.1"/>
</dbReference>
<feature type="transmembrane region" description="Helical" evidence="1">
    <location>
        <begin position="354"/>
        <end position="373"/>
    </location>
</feature>
<feature type="transmembrane region" description="Helical" evidence="1">
    <location>
        <begin position="90"/>
        <end position="108"/>
    </location>
</feature>
<accession>A0A4U7NA26</accession>
<evidence type="ECO:0000313" key="2">
    <source>
        <dbReference type="EMBL" id="TKZ21554.1"/>
    </source>
</evidence>
<feature type="transmembrane region" description="Helical" evidence="1">
    <location>
        <begin position="265"/>
        <end position="288"/>
    </location>
</feature>
<dbReference type="InterPro" id="IPR010266">
    <property type="entry name" value="NnrS"/>
</dbReference>
<reference evidence="2 3" key="1">
    <citation type="submission" date="2019-04" db="EMBL/GenBank/DDBJ databases">
        <title>Genome sequence of Pelagicola litoralis CL-ES2.</title>
        <authorList>
            <person name="Cao J."/>
        </authorList>
    </citation>
    <scope>NUCLEOTIDE SEQUENCE [LARGE SCALE GENOMIC DNA]</scope>
    <source>
        <strain evidence="2 3">CL-ES2</strain>
    </source>
</reference>
<keyword evidence="1" id="KW-0812">Transmembrane</keyword>
<feature type="transmembrane region" description="Helical" evidence="1">
    <location>
        <begin position="329"/>
        <end position="347"/>
    </location>
</feature>
<feature type="transmembrane region" description="Helical" evidence="1">
    <location>
        <begin position="295"/>
        <end position="317"/>
    </location>
</feature>
<dbReference type="EMBL" id="SULI01000004">
    <property type="protein sequence ID" value="TKZ21554.1"/>
    <property type="molecule type" value="Genomic_DNA"/>
</dbReference>
<feature type="transmembrane region" description="Helical" evidence="1">
    <location>
        <begin position="174"/>
        <end position="195"/>
    </location>
</feature>